<gene>
    <name evidence="1" type="ORF">AVDCRST_MAG93-9756</name>
</gene>
<accession>A0A6J4NT55</accession>
<protein>
    <submittedName>
        <fullName evidence="1">Uncharacterized protein</fullName>
    </submittedName>
</protein>
<reference evidence="1" key="1">
    <citation type="submission" date="2020-02" db="EMBL/GenBank/DDBJ databases">
        <authorList>
            <person name="Meier V. D."/>
        </authorList>
    </citation>
    <scope>NUCLEOTIDE SEQUENCE</scope>
    <source>
        <strain evidence="1">AVDCRST_MAG93</strain>
    </source>
</reference>
<dbReference type="AlphaFoldDB" id="A0A6J4NT55"/>
<organism evidence="1">
    <name type="scientific">uncultured Chloroflexia bacterium</name>
    <dbReference type="NCBI Taxonomy" id="1672391"/>
    <lineage>
        <taxon>Bacteria</taxon>
        <taxon>Bacillati</taxon>
        <taxon>Chloroflexota</taxon>
        <taxon>Chloroflexia</taxon>
        <taxon>environmental samples</taxon>
    </lineage>
</organism>
<name>A0A6J4NT55_9CHLR</name>
<proteinExistence type="predicted"/>
<evidence type="ECO:0000313" key="1">
    <source>
        <dbReference type="EMBL" id="CAA9391584.1"/>
    </source>
</evidence>
<sequence length="70" mass="7173">MPHAASTTKVVDAACGKGQRSVFFMIDIGETALAMRCVAPGVSGGPRVIAVSFDTAGYTRSVAQGFPGRV</sequence>
<dbReference type="EMBL" id="CADCTR010003275">
    <property type="protein sequence ID" value="CAA9391584.1"/>
    <property type="molecule type" value="Genomic_DNA"/>
</dbReference>